<dbReference type="Gramene" id="CDF41356">
    <property type="protein sequence ID" value="CDF41356"/>
    <property type="gene ID" value="CHC_T00007868001"/>
</dbReference>
<keyword evidence="3" id="KW-1185">Reference proteome</keyword>
<gene>
    <name evidence="2" type="ORF">CHC_T00007868001</name>
</gene>
<evidence type="ECO:0000313" key="2">
    <source>
        <dbReference type="EMBL" id="CDF41356.1"/>
    </source>
</evidence>
<proteinExistence type="predicted"/>
<dbReference type="GeneID" id="17319363"/>
<evidence type="ECO:0000313" key="3">
    <source>
        <dbReference type="Proteomes" id="UP000012073"/>
    </source>
</evidence>
<accession>R7QV58</accession>
<dbReference type="AlphaFoldDB" id="R7QV58"/>
<dbReference type="RefSeq" id="XP_005711650.1">
    <property type="nucleotide sequence ID" value="XM_005711593.1"/>
</dbReference>
<evidence type="ECO:0000256" key="1">
    <source>
        <dbReference type="SAM" id="Phobius"/>
    </source>
</evidence>
<feature type="transmembrane region" description="Helical" evidence="1">
    <location>
        <begin position="34"/>
        <end position="57"/>
    </location>
</feature>
<keyword evidence="1" id="KW-0812">Transmembrane</keyword>
<name>R7QV58_CHOCR</name>
<dbReference type="EMBL" id="HG002355">
    <property type="protein sequence ID" value="CDF41356.1"/>
    <property type="molecule type" value="Genomic_DNA"/>
</dbReference>
<dbReference type="Proteomes" id="UP000012073">
    <property type="component" value="Unassembled WGS sequence"/>
</dbReference>
<keyword evidence="1" id="KW-1133">Transmembrane helix</keyword>
<protein>
    <submittedName>
        <fullName evidence="2">Uncharacterized protein</fullName>
    </submittedName>
</protein>
<sequence length="106" mass="12727">MTFQSPSGKHLCRKLFPALQKFNYAHSDRFAVPYAIYTAWWCSLIRESFYLLLFFCLDRANRSMLYATWRHMVNFFVMAIKPCFRCQTCHSCPRFHHGPIDVRHNQ</sequence>
<organism evidence="2 3">
    <name type="scientific">Chondrus crispus</name>
    <name type="common">Carrageen Irish moss</name>
    <name type="synonym">Polymorpha crispa</name>
    <dbReference type="NCBI Taxonomy" id="2769"/>
    <lineage>
        <taxon>Eukaryota</taxon>
        <taxon>Rhodophyta</taxon>
        <taxon>Florideophyceae</taxon>
        <taxon>Rhodymeniophycidae</taxon>
        <taxon>Gigartinales</taxon>
        <taxon>Gigartinaceae</taxon>
        <taxon>Chondrus</taxon>
    </lineage>
</organism>
<keyword evidence="1" id="KW-0472">Membrane</keyword>
<dbReference type="KEGG" id="ccp:CHC_T00007868001"/>
<reference evidence="3" key="1">
    <citation type="journal article" date="2013" name="Proc. Natl. Acad. Sci. U.S.A.">
        <title>Genome structure and metabolic features in the red seaweed Chondrus crispus shed light on evolution of the Archaeplastida.</title>
        <authorList>
            <person name="Collen J."/>
            <person name="Porcel B."/>
            <person name="Carre W."/>
            <person name="Ball S.G."/>
            <person name="Chaparro C."/>
            <person name="Tonon T."/>
            <person name="Barbeyron T."/>
            <person name="Michel G."/>
            <person name="Noel B."/>
            <person name="Valentin K."/>
            <person name="Elias M."/>
            <person name="Artiguenave F."/>
            <person name="Arun A."/>
            <person name="Aury J.M."/>
            <person name="Barbosa-Neto J.F."/>
            <person name="Bothwell J.H."/>
            <person name="Bouget F.Y."/>
            <person name="Brillet L."/>
            <person name="Cabello-Hurtado F."/>
            <person name="Capella-Gutierrez S."/>
            <person name="Charrier B."/>
            <person name="Cladiere L."/>
            <person name="Cock J.M."/>
            <person name="Coelho S.M."/>
            <person name="Colleoni C."/>
            <person name="Czjzek M."/>
            <person name="Da Silva C."/>
            <person name="Delage L."/>
            <person name="Denoeud F."/>
            <person name="Deschamps P."/>
            <person name="Dittami S.M."/>
            <person name="Gabaldon T."/>
            <person name="Gachon C.M."/>
            <person name="Groisillier A."/>
            <person name="Herve C."/>
            <person name="Jabbari K."/>
            <person name="Katinka M."/>
            <person name="Kloareg B."/>
            <person name="Kowalczyk N."/>
            <person name="Labadie K."/>
            <person name="Leblanc C."/>
            <person name="Lopez P.J."/>
            <person name="McLachlan D.H."/>
            <person name="Meslet-Cladiere L."/>
            <person name="Moustafa A."/>
            <person name="Nehr Z."/>
            <person name="Nyvall Collen P."/>
            <person name="Panaud O."/>
            <person name="Partensky F."/>
            <person name="Poulain J."/>
            <person name="Rensing S.A."/>
            <person name="Rousvoal S."/>
            <person name="Samson G."/>
            <person name="Symeonidi A."/>
            <person name="Weissenbach J."/>
            <person name="Zambounis A."/>
            <person name="Wincker P."/>
            <person name="Boyen C."/>
        </authorList>
    </citation>
    <scope>NUCLEOTIDE SEQUENCE [LARGE SCALE GENOMIC DNA]</scope>
    <source>
        <strain evidence="3">cv. Stackhouse</strain>
    </source>
</reference>